<protein>
    <submittedName>
        <fullName evidence="1">Uncharacterized protein</fullName>
    </submittedName>
</protein>
<accession>A0A5C3QNZ8</accession>
<sequence length="181" mass="20704">MDVPGYECPDSLEDRGYWSFSESEDVILEKLKEIEIHSLGVDQCGELVSRLKLTNIVAERHILQFTNSRAQRNLLPSGDKAICKHNPVTHGLLADIAPAQIESLNLTQDEPDEISVTWTMDFRELLRNFSPSFCPPAAGIRHLELDHLTLAKVLPVFCDQQWYSESRVHFMLWNHSPWFGC</sequence>
<evidence type="ECO:0000313" key="1">
    <source>
        <dbReference type="EMBL" id="TFL03307.1"/>
    </source>
</evidence>
<organism evidence="1 2">
    <name type="scientific">Pterulicium gracile</name>
    <dbReference type="NCBI Taxonomy" id="1884261"/>
    <lineage>
        <taxon>Eukaryota</taxon>
        <taxon>Fungi</taxon>
        <taxon>Dikarya</taxon>
        <taxon>Basidiomycota</taxon>
        <taxon>Agaricomycotina</taxon>
        <taxon>Agaricomycetes</taxon>
        <taxon>Agaricomycetidae</taxon>
        <taxon>Agaricales</taxon>
        <taxon>Pleurotineae</taxon>
        <taxon>Pterulaceae</taxon>
        <taxon>Pterulicium</taxon>
    </lineage>
</organism>
<dbReference type="Proteomes" id="UP000305067">
    <property type="component" value="Unassembled WGS sequence"/>
</dbReference>
<dbReference type="EMBL" id="ML178820">
    <property type="protein sequence ID" value="TFL03307.1"/>
    <property type="molecule type" value="Genomic_DNA"/>
</dbReference>
<keyword evidence="2" id="KW-1185">Reference proteome</keyword>
<name>A0A5C3QNZ8_9AGAR</name>
<reference evidence="1 2" key="1">
    <citation type="journal article" date="2019" name="Nat. Ecol. Evol.">
        <title>Megaphylogeny resolves global patterns of mushroom evolution.</title>
        <authorList>
            <person name="Varga T."/>
            <person name="Krizsan K."/>
            <person name="Foldi C."/>
            <person name="Dima B."/>
            <person name="Sanchez-Garcia M."/>
            <person name="Sanchez-Ramirez S."/>
            <person name="Szollosi G.J."/>
            <person name="Szarkandi J.G."/>
            <person name="Papp V."/>
            <person name="Albert L."/>
            <person name="Andreopoulos W."/>
            <person name="Angelini C."/>
            <person name="Antonin V."/>
            <person name="Barry K.W."/>
            <person name="Bougher N.L."/>
            <person name="Buchanan P."/>
            <person name="Buyck B."/>
            <person name="Bense V."/>
            <person name="Catcheside P."/>
            <person name="Chovatia M."/>
            <person name="Cooper J."/>
            <person name="Damon W."/>
            <person name="Desjardin D."/>
            <person name="Finy P."/>
            <person name="Geml J."/>
            <person name="Haridas S."/>
            <person name="Hughes K."/>
            <person name="Justo A."/>
            <person name="Karasinski D."/>
            <person name="Kautmanova I."/>
            <person name="Kiss B."/>
            <person name="Kocsube S."/>
            <person name="Kotiranta H."/>
            <person name="LaButti K.M."/>
            <person name="Lechner B.E."/>
            <person name="Liimatainen K."/>
            <person name="Lipzen A."/>
            <person name="Lukacs Z."/>
            <person name="Mihaltcheva S."/>
            <person name="Morgado L.N."/>
            <person name="Niskanen T."/>
            <person name="Noordeloos M.E."/>
            <person name="Ohm R.A."/>
            <person name="Ortiz-Santana B."/>
            <person name="Ovrebo C."/>
            <person name="Racz N."/>
            <person name="Riley R."/>
            <person name="Savchenko A."/>
            <person name="Shiryaev A."/>
            <person name="Soop K."/>
            <person name="Spirin V."/>
            <person name="Szebenyi C."/>
            <person name="Tomsovsky M."/>
            <person name="Tulloss R.E."/>
            <person name="Uehling J."/>
            <person name="Grigoriev I.V."/>
            <person name="Vagvolgyi C."/>
            <person name="Papp T."/>
            <person name="Martin F.M."/>
            <person name="Miettinen O."/>
            <person name="Hibbett D.S."/>
            <person name="Nagy L.G."/>
        </authorList>
    </citation>
    <scope>NUCLEOTIDE SEQUENCE [LARGE SCALE GENOMIC DNA]</scope>
    <source>
        <strain evidence="1 2">CBS 309.79</strain>
    </source>
</reference>
<proteinExistence type="predicted"/>
<evidence type="ECO:0000313" key="2">
    <source>
        <dbReference type="Proteomes" id="UP000305067"/>
    </source>
</evidence>
<gene>
    <name evidence="1" type="ORF">BDV98DRAFT_581311</name>
</gene>
<dbReference type="AlphaFoldDB" id="A0A5C3QNZ8"/>